<organism evidence="1 2">
    <name type="scientific">Mycolicibacterium pulveris</name>
    <name type="common">Mycobacterium pulveris</name>
    <dbReference type="NCBI Taxonomy" id="36813"/>
    <lineage>
        <taxon>Bacteria</taxon>
        <taxon>Bacillati</taxon>
        <taxon>Actinomycetota</taxon>
        <taxon>Actinomycetes</taxon>
        <taxon>Mycobacteriales</taxon>
        <taxon>Mycobacteriaceae</taxon>
        <taxon>Mycolicibacterium</taxon>
    </lineage>
</organism>
<dbReference type="AlphaFoldDB" id="A0A7I7UG36"/>
<sequence length="45" mass="4852">MGSAQVLHIARDDLRRLLDEIPALRETMNQTVARHVPGASPDGSG</sequence>
<evidence type="ECO:0000313" key="2">
    <source>
        <dbReference type="Proteomes" id="UP000467252"/>
    </source>
</evidence>
<evidence type="ECO:0000313" key="1">
    <source>
        <dbReference type="EMBL" id="BBY80257.1"/>
    </source>
</evidence>
<protein>
    <submittedName>
        <fullName evidence="1">Uncharacterized protein</fullName>
    </submittedName>
</protein>
<dbReference type="EMBL" id="AP022599">
    <property type="protein sequence ID" value="BBY80257.1"/>
    <property type="molecule type" value="Genomic_DNA"/>
</dbReference>
<reference evidence="1 2" key="1">
    <citation type="journal article" date="2019" name="Emerg. Microbes Infect.">
        <title>Comprehensive subspecies identification of 175 nontuberculous mycobacteria species based on 7547 genomic profiles.</title>
        <authorList>
            <person name="Matsumoto Y."/>
            <person name="Kinjo T."/>
            <person name="Motooka D."/>
            <person name="Nabeya D."/>
            <person name="Jung N."/>
            <person name="Uechi K."/>
            <person name="Horii T."/>
            <person name="Iida T."/>
            <person name="Fujita J."/>
            <person name="Nakamura S."/>
        </authorList>
    </citation>
    <scope>NUCLEOTIDE SEQUENCE [LARGE SCALE GENOMIC DNA]</scope>
    <source>
        <strain evidence="1 2">JCM 6370</strain>
    </source>
</reference>
<dbReference type="RefSeq" id="WP_235674493.1">
    <property type="nucleotide sequence ID" value="NZ_AP022599.1"/>
</dbReference>
<dbReference type="Proteomes" id="UP000467252">
    <property type="component" value="Chromosome"/>
</dbReference>
<proteinExistence type="predicted"/>
<accession>A0A7I7UG36</accession>
<name>A0A7I7UG36_MYCPV</name>
<keyword evidence="2" id="KW-1185">Reference proteome</keyword>
<gene>
    <name evidence="1" type="ORF">MPUL_14150</name>
</gene>